<evidence type="ECO:0000313" key="2">
    <source>
        <dbReference type="EMBL" id="MBM7472793.1"/>
    </source>
</evidence>
<keyword evidence="1" id="KW-1133">Transmembrane helix</keyword>
<gene>
    <name evidence="2" type="ORF">JOE66_002427</name>
</gene>
<keyword evidence="3" id="KW-1185">Reference proteome</keyword>
<accession>A0ABS2L6R3</accession>
<proteinExistence type="predicted"/>
<keyword evidence="1" id="KW-0812">Transmembrane</keyword>
<protein>
    <submittedName>
        <fullName evidence="2">ABC-type cobalamin transport system permease subunit</fullName>
    </submittedName>
</protein>
<reference evidence="2 3" key="1">
    <citation type="submission" date="2021-01" db="EMBL/GenBank/DDBJ databases">
        <title>Sequencing the genomes of 1000 actinobacteria strains.</title>
        <authorList>
            <person name="Klenk H.-P."/>
        </authorList>
    </citation>
    <scope>NUCLEOTIDE SEQUENCE [LARGE SCALE GENOMIC DNA]</scope>
    <source>
        <strain evidence="2 3">DSM 13057</strain>
    </source>
</reference>
<dbReference type="RefSeq" id="WP_205109804.1">
    <property type="nucleotide sequence ID" value="NZ_BAAAHT010000015.1"/>
</dbReference>
<organism evidence="2 3">
    <name type="scientific">Subtercola frigoramans</name>
    <dbReference type="NCBI Taxonomy" id="120298"/>
    <lineage>
        <taxon>Bacteria</taxon>
        <taxon>Bacillati</taxon>
        <taxon>Actinomycetota</taxon>
        <taxon>Actinomycetes</taxon>
        <taxon>Micrococcales</taxon>
        <taxon>Microbacteriaceae</taxon>
        <taxon>Subtercola</taxon>
    </lineage>
</organism>
<sequence>MNIDRATRYSLLAFIGSSVTVAAAVTNALTHNVLLTPLLVVMAGGMVFALVMVVAARVERRRVRKASEPPKPLPPTMRFR</sequence>
<evidence type="ECO:0000256" key="1">
    <source>
        <dbReference type="SAM" id="Phobius"/>
    </source>
</evidence>
<dbReference type="EMBL" id="JAFBBU010000001">
    <property type="protein sequence ID" value="MBM7472793.1"/>
    <property type="molecule type" value="Genomic_DNA"/>
</dbReference>
<comment type="caution">
    <text evidence="2">The sequence shown here is derived from an EMBL/GenBank/DDBJ whole genome shotgun (WGS) entry which is preliminary data.</text>
</comment>
<keyword evidence="1" id="KW-0472">Membrane</keyword>
<feature type="transmembrane region" description="Helical" evidence="1">
    <location>
        <begin position="34"/>
        <end position="56"/>
    </location>
</feature>
<dbReference type="Proteomes" id="UP000776164">
    <property type="component" value="Unassembled WGS sequence"/>
</dbReference>
<name>A0ABS2L6R3_9MICO</name>
<evidence type="ECO:0000313" key="3">
    <source>
        <dbReference type="Proteomes" id="UP000776164"/>
    </source>
</evidence>